<dbReference type="Pfam" id="PF02397">
    <property type="entry name" value="Bac_transf"/>
    <property type="match status" value="1"/>
</dbReference>
<dbReference type="GO" id="GO:0005886">
    <property type="term" value="C:plasma membrane"/>
    <property type="evidence" value="ECO:0007669"/>
    <property type="project" value="UniProtKB-SubCell"/>
</dbReference>
<name>A0A1Y5RY79_9RHOB</name>
<evidence type="ECO:0000256" key="7">
    <source>
        <dbReference type="ARBA" id="ARBA00023136"/>
    </source>
</evidence>
<evidence type="ECO:0000259" key="10">
    <source>
        <dbReference type="Pfam" id="PF02397"/>
    </source>
</evidence>
<evidence type="ECO:0000256" key="9">
    <source>
        <dbReference type="SAM" id="Phobius"/>
    </source>
</evidence>
<feature type="transmembrane region" description="Helical" evidence="9">
    <location>
        <begin position="35"/>
        <end position="61"/>
    </location>
</feature>
<organism evidence="11 12">
    <name type="scientific">Falsiruegeria litorea R37</name>
    <dbReference type="NCBI Taxonomy" id="1200284"/>
    <lineage>
        <taxon>Bacteria</taxon>
        <taxon>Pseudomonadati</taxon>
        <taxon>Pseudomonadota</taxon>
        <taxon>Alphaproteobacteria</taxon>
        <taxon>Rhodobacterales</taxon>
        <taxon>Roseobacteraceae</taxon>
        <taxon>Falsiruegeria</taxon>
    </lineage>
</organism>
<evidence type="ECO:0000256" key="8">
    <source>
        <dbReference type="ARBA" id="ARBA00023169"/>
    </source>
</evidence>
<evidence type="ECO:0000313" key="12">
    <source>
        <dbReference type="Proteomes" id="UP000193077"/>
    </source>
</evidence>
<keyword evidence="4 11" id="KW-0808">Transferase</keyword>
<evidence type="ECO:0000256" key="4">
    <source>
        <dbReference type="ARBA" id="ARBA00022679"/>
    </source>
</evidence>
<dbReference type="AlphaFoldDB" id="A0A1Y5RY79"/>
<dbReference type="PANTHER" id="PTHR30576:SF4">
    <property type="entry name" value="UNDECAPRENYL-PHOSPHATE GALACTOSE PHOSPHOTRANSFERASE"/>
    <property type="match status" value="1"/>
</dbReference>
<evidence type="ECO:0000256" key="2">
    <source>
        <dbReference type="ARBA" id="ARBA00006464"/>
    </source>
</evidence>
<dbReference type="EMBL" id="FWFO01000001">
    <property type="protein sequence ID" value="SLN26884.1"/>
    <property type="molecule type" value="Genomic_DNA"/>
</dbReference>
<dbReference type="GO" id="GO:0102334">
    <property type="term" value="F:N,N'-diacetylbacilliosaminyl-1-phosphate transferase activity"/>
    <property type="evidence" value="ECO:0007669"/>
    <property type="project" value="UniProtKB-EC"/>
</dbReference>
<dbReference type="Proteomes" id="UP000193077">
    <property type="component" value="Unassembled WGS sequence"/>
</dbReference>
<dbReference type="InterPro" id="IPR003362">
    <property type="entry name" value="Bact_transf"/>
</dbReference>
<keyword evidence="5 9" id="KW-0812">Transmembrane</keyword>
<keyword evidence="8" id="KW-0270">Exopolysaccharide synthesis</keyword>
<feature type="domain" description="Bacterial sugar transferase" evidence="10">
    <location>
        <begin position="33"/>
        <end position="223"/>
    </location>
</feature>
<keyword evidence="6 9" id="KW-1133">Transmembrane helix</keyword>
<evidence type="ECO:0000256" key="5">
    <source>
        <dbReference type="ARBA" id="ARBA00022692"/>
    </source>
</evidence>
<protein>
    <submittedName>
        <fullName evidence="11">Undecaprenyl phosphate N,N'-diacetylbacillosamine 1-phosphate transferase</fullName>
        <ecNumber evidence="11">2.7.8.36</ecNumber>
    </submittedName>
</protein>
<evidence type="ECO:0000256" key="3">
    <source>
        <dbReference type="ARBA" id="ARBA00022475"/>
    </source>
</evidence>
<dbReference type="GO" id="GO:0000271">
    <property type="term" value="P:polysaccharide biosynthetic process"/>
    <property type="evidence" value="ECO:0007669"/>
    <property type="project" value="UniProtKB-KW"/>
</dbReference>
<accession>A0A1Y5RY79</accession>
<keyword evidence="12" id="KW-1185">Reference proteome</keyword>
<evidence type="ECO:0000256" key="6">
    <source>
        <dbReference type="ARBA" id="ARBA00022989"/>
    </source>
</evidence>
<sequence>MKEDSRQLRLNECARLTDGLSSNERQFYRSVGKRVFDIALAVILLVVCFPVILLIAFMVWLEGGPPVFSHERIGRGGREFNCLKFRTMRVDSERLLRRHLQQNADARLEWDNHQKLTDDPRVTRLGLFLRRTSLDELPQLVNVLRGDMSIVGPRPVTVDELERYSANLPKYLALRPGVTGVWQVHGRGRVSYEERVRMDARYFTSLTFGGDVSLILKTSLVVLRRQGQ</sequence>
<dbReference type="PANTHER" id="PTHR30576">
    <property type="entry name" value="COLANIC BIOSYNTHESIS UDP-GLUCOSE LIPID CARRIER TRANSFERASE"/>
    <property type="match status" value="1"/>
</dbReference>
<comment type="subcellular location">
    <subcellularLocation>
        <location evidence="1">Cell membrane</location>
    </subcellularLocation>
</comment>
<evidence type="ECO:0000313" key="11">
    <source>
        <dbReference type="EMBL" id="SLN26884.1"/>
    </source>
</evidence>
<dbReference type="OrthoDB" id="9808602at2"/>
<dbReference type="RefSeq" id="WP_085794644.1">
    <property type="nucleotide sequence ID" value="NZ_FWFO01000001.1"/>
</dbReference>
<comment type="similarity">
    <text evidence="2">Belongs to the bacterial sugar transferase family.</text>
</comment>
<evidence type="ECO:0000256" key="1">
    <source>
        <dbReference type="ARBA" id="ARBA00004236"/>
    </source>
</evidence>
<dbReference type="EC" id="2.7.8.36" evidence="11"/>
<gene>
    <name evidence="11" type="primary">pglC_1</name>
    <name evidence="11" type="ORF">TRL7639_00984</name>
</gene>
<keyword evidence="7 9" id="KW-0472">Membrane</keyword>
<keyword evidence="3" id="KW-1003">Cell membrane</keyword>
<proteinExistence type="inferred from homology"/>
<reference evidence="11 12" key="1">
    <citation type="submission" date="2017-03" db="EMBL/GenBank/DDBJ databases">
        <authorList>
            <person name="Afonso C.L."/>
            <person name="Miller P.J."/>
            <person name="Scott M.A."/>
            <person name="Spackman E."/>
            <person name="Goraichik I."/>
            <person name="Dimitrov K.M."/>
            <person name="Suarez D.L."/>
            <person name="Swayne D.E."/>
        </authorList>
    </citation>
    <scope>NUCLEOTIDE SEQUENCE [LARGE SCALE GENOMIC DNA]</scope>
    <source>
        <strain evidence="11 12">CECT 7639</strain>
    </source>
</reference>